<evidence type="ECO:0000259" key="12">
    <source>
        <dbReference type="Pfam" id="PF01743"/>
    </source>
</evidence>
<comment type="similarity">
    <text evidence="11">Belongs to the tRNA nucleotidyltransferase/poly(A) polymerase family. Bacterial CCA-adding enzyme type 3 subfamily.</text>
</comment>
<organism evidence="15 16">
    <name type="scientific">Alkalibacterium iburiense</name>
    <dbReference type="NCBI Taxonomy" id="290589"/>
    <lineage>
        <taxon>Bacteria</taxon>
        <taxon>Bacillati</taxon>
        <taxon>Bacillota</taxon>
        <taxon>Bacilli</taxon>
        <taxon>Lactobacillales</taxon>
        <taxon>Carnobacteriaceae</taxon>
        <taxon>Alkalibacterium</taxon>
    </lineage>
</organism>
<comment type="caution">
    <text evidence="15">The sequence shown here is derived from an EMBL/GenBank/DDBJ whole genome shotgun (WGS) entry which is preliminary data.</text>
</comment>
<feature type="binding site" evidence="11">
    <location>
        <position position="36"/>
    </location>
    <ligand>
        <name>ATP</name>
        <dbReference type="ChEBI" id="CHEBI:30616"/>
    </ligand>
</feature>
<feature type="binding site" evidence="11">
    <location>
        <position position="36"/>
    </location>
    <ligand>
        <name>CTP</name>
        <dbReference type="ChEBI" id="CHEBI:37563"/>
    </ligand>
</feature>
<feature type="binding site" evidence="11">
    <location>
        <position position="163"/>
    </location>
    <ligand>
        <name>CTP</name>
        <dbReference type="ChEBI" id="CHEBI:37563"/>
    </ligand>
</feature>
<feature type="binding site" evidence="11">
    <location>
        <position position="160"/>
    </location>
    <ligand>
        <name>ATP</name>
        <dbReference type="ChEBI" id="CHEBI:30616"/>
    </ligand>
</feature>
<reference evidence="15 16" key="1">
    <citation type="journal article" date="2019" name="Int. J. Syst. Evol. Microbiol.">
        <title>The Global Catalogue of Microorganisms (GCM) 10K type strain sequencing project: providing services to taxonomists for standard genome sequencing and annotation.</title>
        <authorList>
            <consortium name="The Broad Institute Genomics Platform"/>
            <consortium name="The Broad Institute Genome Sequencing Center for Infectious Disease"/>
            <person name="Wu L."/>
            <person name="Ma J."/>
        </authorList>
    </citation>
    <scope>NUCLEOTIDE SEQUENCE [LARGE SCALE GENOMIC DNA]</scope>
    <source>
        <strain evidence="15 16">JCM 12662</strain>
    </source>
</reference>
<evidence type="ECO:0000256" key="11">
    <source>
        <dbReference type="HAMAP-Rule" id="MF_01263"/>
    </source>
</evidence>
<feature type="domain" description="CCA-adding enzyme C-terminal" evidence="14">
    <location>
        <begin position="249"/>
        <end position="397"/>
    </location>
</feature>
<keyword evidence="2 11" id="KW-0808">Transferase</keyword>
<feature type="binding site" evidence="11">
    <location>
        <position position="166"/>
    </location>
    <ligand>
        <name>CTP</name>
        <dbReference type="ChEBI" id="CHEBI:37563"/>
    </ligand>
</feature>
<evidence type="ECO:0000313" key="15">
    <source>
        <dbReference type="EMBL" id="GAA0354008.1"/>
    </source>
</evidence>
<evidence type="ECO:0000256" key="3">
    <source>
        <dbReference type="ARBA" id="ARBA00022694"/>
    </source>
</evidence>
<keyword evidence="4 11" id="KW-0548">Nucleotidyltransferase</keyword>
<dbReference type="InterPro" id="IPR043519">
    <property type="entry name" value="NT_sf"/>
</dbReference>
<feature type="binding site" evidence="11">
    <location>
        <position position="160"/>
    </location>
    <ligand>
        <name>CTP</name>
        <dbReference type="ChEBI" id="CHEBI:37563"/>
    </ligand>
</feature>
<dbReference type="InterPro" id="IPR050264">
    <property type="entry name" value="Bact_CCA-adding_enz_type3_sf"/>
</dbReference>
<dbReference type="Gene3D" id="1.20.58.560">
    <property type="match status" value="1"/>
</dbReference>
<evidence type="ECO:0000256" key="7">
    <source>
        <dbReference type="ARBA" id="ARBA00022800"/>
    </source>
</evidence>
<comment type="function">
    <text evidence="11">Catalyzes the addition and repair of the essential 3'-terminal CCA sequence in tRNAs without using a nucleic acid template. Adds these three nucleotides in the order of C, C, and A to the tRNA nucleotide-73, using CTP and ATP as substrates and producing inorganic pyrophosphate. tRNA 3'-terminal CCA addition is required both for tRNA processing and repair. Also involved in tRNA surveillance by mediating tandem CCA addition to generate a CCACCA at the 3' terminus of unstable tRNAs. While stable tRNAs receive only 3'-terminal CCA, unstable tRNAs are marked with CCACCA and rapidly degraded.</text>
</comment>
<feature type="binding site" evidence="11">
    <location>
        <position position="166"/>
    </location>
    <ligand>
        <name>ATP</name>
        <dbReference type="ChEBI" id="CHEBI:30616"/>
    </ligand>
</feature>
<dbReference type="CDD" id="cd05398">
    <property type="entry name" value="NT_ClassII-CCAase"/>
    <property type="match status" value="1"/>
</dbReference>
<evidence type="ECO:0000256" key="9">
    <source>
        <dbReference type="ARBA" id="ARBA00022842"/>
    </source>
</evidence>
<dbReference type="SUPFAM" id="SSF81301">
    <property type="entry name" value="Nucleotidyltransferase"/>
    <property type="match status" value="1"/>
</dbReference>
<dbReference type="EMBL" id="BAAACW010000023">
    <property type="protein sequence ID" value="GAA0354008.1"/>
    <property type="molecule type" value="Genomic_DNA"/>
</dbReference>
<feature type="binding site" evidence="11">
    <location>
        <position position="33"/>
    </location>
    <ligand>
        <name>ATP</name>
        <dbReference type="ChEBI" id="CHEBI:30616"/>
    </ligand>
</feature>
<dbReference type="Pfam" id="PF13735">
    <property type="entry name" value="tRNA_NucTran2_2"/>
    <property type="match status" value="1"/>
</dbReference>
<keyword evidence="3 11" id="KW-0819">tRNA processing</keyword>
<gene>
    <name evidence="11" type="primary">cca</name>
    <name evidence="15" type="ORF">GCM10008932_03800</name>
</gene>
<dbReference type="PANTHER" id="PTHR46173">
    <property type="entry name" value="CCA TRNA NUCLEOTIDYLTRANSFERASE 1, MITOCHONDRIAL"/>
    <property type="match status" value="1"/>
</dbReference>
<keyword evidence="10 11" id="KW-0694">RNA-binding</keyword>
<evidence type="ECO:0000256" key="4">
    <source>
        <dbReference type="ARBA" id="ARBA00022695"/>
    </source>
</evidence>
<keyword evidence="5 11" id="KW-0479">Metal-binding</keyword>
<dbReference type="SUPFAM" id="SSF81891">
    <property type="entry name" value="Poly A polymerase C-terminal region-like"/>
    <property type="match status" value="1"/>
</dbReference>
<comment type="catalytic activity">
    <reaction evidence="11">
        <text>a tRNA precursor + 2 CTP + ATP = a tRNA with a 3' CCA end + 3 diphosphate</text>
        <dbReference type="Rhea" id="RHEA:14433"/>
        <dbReference type="Rhea" id="RHEA-COMP:10465"/>
        <dbReference type="Rhea" id="RHEA-COMP:10468"/>
        <dbReference type="ChEBI" id="CHEBI:30616"/>
        <dbReference type="ChEBI" id="CHEBI:33019"/>
        <dbReference type="ChEBI" id="CHEBI:37563"/>
        <dbReference type="ChEBI" id="CHEBI:74896"/>
        <dbReference type="ChEBI" id="CHEBI:83071"/>
        <dbReference type="EC" id="2.7.7.72"/>
    </reaction>
</comment>
<evidence type="ECO:0000256" key="5">
    <source>
        <dbReference type="ARBA" id="ARBA00022723"/>
    </source>
</evidence>
<dbReference type="Pfam" id="PF12627">
    <property type="entry name" value="PolyA_pol_RNAbd"/>
    <property type="match status" value="1"/>
</dbReference>
<evidence type="ECO:0000256" key="2">
    <source>
        <dbReference type="ARBA" id="ARBA00022679"/>
    </source>
</evidence>
<evidence type="ECO:0000259" key="13">
    <source>
        <dbReference type="Pfam" id="PF12627"/>
    </source>
</evidence>
<protein>
    <recommendedName>
        <fullName evidence="11">CCA-adding enzyme</fullName>
        <ecNumber evidence="11">2.7.7.72</ecNumber>
    </recommendedName>
    <alternativeName>
        <fullName evidence="11">CCA tRNA nucleotidyltransferase</fullName>
    </alternativeName>
    <alternativeName>
        <fullName evidence="11">tRNA CCA-pyrophosphorylase</fullName>
    </alternativeName>
    <alternativeName>
        <fullName evidence="11">tRNA adenylyl-/cytidylyl- transferase</fullName>
    </alternativeName>
    <alternativeName>
        <fullName evidence="11">tRNA nucleotidyltransferase</fullName>
    </alternativeName>
    <alternativeName>
        <fullName evidence="11">tRNA-NT</fullName>
    </alternativeName>
</protein>
<evidence type="ECO:0000256" key="8">
    <source>
        <dbReference type="ARBA" id="ARBA00022840"/>
    </source>
</evidence>
<evidence type="ECO:0000313" key="16">
    <source>
        <dbReference type="Proteomes" id="UP001501166"/>
    </source>
</evidence>
<evidence type="ECO:0000259" key="14">
    <source>
        <dbReference type="Pfam" id="PF13735"/>
    </source>
</evidence>
<feature type="binding site" evidence="11">
    <location>
        <position position="169"/>
    </location>
    <ligand>
        <name>CTP</name>
        <dbReference type="ChEBI" id="CHEBI:37563"/>
    </ligand>
</feature>
<evidence type="ECO:0000256" key="6">
    <source>
        <dbReference type="ARBA" id="ARBA00022741"/>
    </source>
</evidence>
<comment type="catalytic activity">
    <reaction evidence="11">
        <text>a tRNA with a 3' CCA end + 2 CTP + ATP = a tRNA with a 3' CCACCA end + 3 diphosphate</text>
        <dbReference type="Rhea" id="RHEA:76235"/>
        <dbReference type="Rhea" id="RHEA-COMP:10468"/>
        <dbReference type="Rhea" id="RHEA-COMP:18655"/>
        <dbReference type="ChEBI" id="CHEBI:30616"/>
        <dbReference type="ChEBI" id="CHEBI:33019"/>
        <dbReference type="ChEBI" id="CHEBI:37563"/>
        <dbReference type="ChEBI" id="CHEBI:83071"/>
        <dbReference type="ChEBI" id="CHEBI:195187"/>
    </reaction>
</comment>
<comment type="cofactor">
    <cofactor evidence="1 11">
        <name>Mg(2+)</name>
        <dbReference type="ChEBI" id="CHEBI:18420"/>
    </cofactor>
</comment>
<dbReference type="InterPro" id="IPR023068">
    <property type="entry name" value="CCA-adding_enz_firmicutes"/>
</dbReference>
<sequence length="403" mass="46596">MKKKVPITGEFKKALPVLHTLQEAGYEAYFVGGSVRDALLNKEVNDVDIATSAFPEEIKELFKKTVDVGIEHGTVMVLLDHDSYEVTTFRTESTYQDFRRPDSVTFVRSLKEDLKRRDLTINAFAMDDKGVIQDFFNGEKDLDEQVVRAVGKAEERFHEDALRMMRAVRFAAQLGFHLEANTFYAIVVNAHLLKHIAIERIRVEFEKMMTGKYLLQGMEAFIETGLFEYCPGLKGKKTDLRKFSLIPHQLTHVRQGWALLLYFLKIHDEKEASRFLRQWRLSNQTILESTHLLTLLIHRLKEDLTPYLIYTYSPELALETENLMSIIGLESHKTYVEQQIERLPILSTHDLDINGKQLMEYTDQKGGKWLGAAIKAAEKAVVERETPNQKESILNWLETHDYI</sequence>
<feature type="binding site" evidence="11">
    <location>
        <position position="163"/>
    </location>
    <ligand>
        <name>ATP</name>
        <dbReference type="ChEBI" id="CHEBI:30616"/>
    </ligand>
</feature>
<dbReference type="Gene3D" id="1.10.110.30">
    <property type="match status" value="1"/>
</dbReference>
<dbReference type="EC" id="2.7.7.72" evidence="11"/>
<feature type="binding site" evidence="11">
    <location>
        <position position="117"/>
    </location>
    <ligand>
        <name>CTP</name>
        <dbReference type="ChEBI" id="CHEBI:37563"/>
    </ligand>
</feature>
<comment type="subunit">
    <text evidence="11">Homodimer.</text>
</comment>
<evidence type="ECO:0000256" key="1">
    <source>
        <dbReference type="ARBA" id="ARBA00001946"/>
    </source>
</evidence>
<evidence type="ECO:0000256" key="10">
    <source>
        <dbReference type="ARBA" id="ARBA00022884"/>
    </source>
</evidence>
<accession>A0ABN0X3A4</accession>
<dbReference type="Pfam" id="PF01743">
    <property type="entry name" value="PolyA_pol"/>
    <property type="match status" value="1"/>
</dbReference>
<dbReference type="Proteomes" id="UP001501166">
    <property type="component" value="Unassembled WGS sequence"/>
</dbReference>
<dbReference type="HAMAP" id="MF_01263">
    <property type="entry name" value="CCA_bact_type3"/>
    <property type="match status" value="1"/>
</dbReference>
<dbReference type="NCBIfam" id="NF009814">
    <property type="entry name" value="PRK13299.1"/>
    <property type="match status" value="1"/>
</dbReference>
<keyword evidence="6 11" id="KW-0547">Nucleotide-binding</keyword>
<dbReference type="RefSeq" id="WP_343753446.1">
    <property type="nucleotide sequence ID" value="NZ_BAAACW010000023.1"/>
</dbReference>
<feature type="binding site" evidence="11">
    <location>
        <position position="46"/>
    </location>
    <ligand>
        <name>Mg(2+)</name>
        <dbReference type="ChEBI" id="CHEBI:18420"/>
    </ligand>
</feature>
<name>A0ABN0X3A4_9LACT</name>
<feature type="binding site" evidence="11">
    <location>
        <position position="48"/>
    </location>
    <ligand>
        <name>Mg(2+)</name>
        <dbReference type="ChEBI" id="CHEBI:18420"/>
    </ligand>
</feature>
<dbReference type="InterPro" id="IPR032810">
    <property type="entry name" value="CCA-adding_enz_C"/>
</dbReference>
<dbReference type="InterPro" id="IPR032828">
    <property type="entry name" value="PolyA_RNA-bd"/>
</dbReference>
<feature type="binding site" evidence="11">
    <location>
        <position position="117"/>
    </location>
    <ligand>
        <name>ATP</name>
        <dbReference type="ChEBI" id="CHEBI:30616"/>
    </ligand>
</feature>
<feature type="binding site" evidence="11">
    <location>
        <position position="33"/>
    </location>
    <ligand>
        <name>CTP</name>
        <dbReference type="ChEBI" id="CHEBI:37563"/>
    </ligand>
</feature>
<dbReference type="Gene3D" id="1.10.246.80">
    <property type="match status" value="1"/>
</dbReference>
<keyword evidence="8 11" id="KW-0067">ATP-binding</keyword>
<proteinExistence type="inferred from homology"/>
<keyword evidence="9 11" id="KW-0460">Magnesium</keyword>
<dbReference type="InterPro" id="IPR002646">
    <property type="entry name" value="PolA_pol_head_dom"/>
</dbReference>
<keyword evidence="16" id="KW-1185">Reference proteome</keyword>
<comment type="miscellaneous">
    <text evidence="11">A single active site specifically recognizes both ATP and CTP and is responsible for their addition.</text>
</comment>
<dbReference type="PANTHER" id="PTHR46173:SF1">
    <property type="entry name" value="CCA TRNA NUCLEOTIDYLTRANSFERASE 1, MITOCHONDRIAL"/>
    <property type="match status" value="1"/>
</dbReference>
<feature type="domain" description="Poly A polymerase head" evidence="12">
    <location>
        <begin position="28"/>
        <end position="148"/>
    </location>
</feature>
<feature type="binding site" evidence="11">
    <location>
        <position position="169"/>
    </location>
    <ligand>
        <name>ATP</name>
        <dbReference type="ChEBI" id="CHEBI:30616"/>
    </ligand>
</feature>
<keyword evidence="7 11" id="KW-0692">RNA repair</keyword>
<dbReference type="Gene3D" id="3.30.460.10">
    <property type="entry name" value="Beta Polymerase, domain 2"/>
    <property type="match status" value="1"/>
</dbReference>
<feature type="domain" description="tRNA nucleotidyltransferase/poly(A) polymerase RNA and SrmB- binding" evidence="13">
    <location>
        <begin position="175"/>
        <end position="233"/>
    </location>
</feature>